<protein>
    <submittedName>
        <fullName evidence="2">Uncharacterized protein</fullName>
    </submittedName>
</protein>
<evidence type="ECO:0000313" key="3">
    <source>
        <dbReference type="Proteomes" id="UP000094622"/>
    </source>
</evidence>
<name>A0A1E3GXQ1_9HYPH</name>
<dbReference type="EMBL" id="MCRJ01000129">
    <property type="protein sequence ID" value="ODN68830.1"/>
    <property type="molecule type" value="Genomic_DNA"/>
</dbReference>
<dbReference type="Proteomes" id="UP000094622">
    <property type="component" value="Unassembled WGS sequence"/>
</dbReference>
<evidence type="ECO:0000256" key="1">
    <source>
        <dbReference type="SAM" id="MobiDB-lite"/>
    </source>
</evidence>
<sequence>MTVRRPGPPAGRRSTPVRDETGAPVLRSRGIHGAPAGASVAINADARRSRGQIRPAGRVTPLTDDRGNRSKGWDDV</sequence>
<reference evidence="2 3" key="1">
    <citation type="submission" date="2016-07" db="EMBL/GenBank/DDBJ databases">
        <title>Draft Genome Sequence of Methylobrevis pamukkalensis PK2.</title>
        <authorList>
            <person name="Vasilenko O.V."/>
            <person name="Doronina N.V."/>
            <person name="Shmareva M.N."/>
            <person name="Tarlachkov S.V."/>
            <person name="Mustakhimov I."/>
            <person name="Trotsenko Y.A."/>
        </authorList>
    </citation>
    <scope>NUCLEOTIDE SEQUENCE [LARGE SCALE GENOMIC DNA]</scope>
    <source>
        <strain evidence="2 3">PK2</strain>
    </source>
</reference>
<keyword evidence="3" id="KW-1185">Reference proteome</keyword>
<accession>A0A1E3GXQ1</accession>
<proteinExistence type="predicted"/>
<feature type="region of interest" description="Disordered" evidence="1">
    <location>
        <begin position="1"/>
        <end position="76"/>
    </location>
</feature>
<evidence type="ECO:0000313" key="2">
    <source>
        <dbReference type="EMBL" id="ODN68830.1"/>
    </source>
</evidence>
<feature type="compositionally biased region" description="Basic and acidic residues" evidence="1">
    <location>
        <begin position="63"/>
        <end position="76"/>
    </location>
</feature>
<dbReference type="RefSeq" id="WP_069308103.1">
    <property type="nucleotide sequence ID" value="NZ_MCRJ01000129.1"/>
</dbReference>
<comment type="caution">
    <text evidence="2">The sequence shown here is derived from an EMBL/GenBank/DDBJ whole genome shotgun (WGS) entry which is preliminary data.</text>
</comment>
<organism evidence="2 3">
    <name type="scientific">Methylobrevis pamukkalensis</name>
    <dbReference type="NCBI Taxonomy" id="1439726"/>
    <lineage>
        <taxon>Bacteria</taxon>
        <taxon>Pseudomonadati</taxon>
        <taxon>Pseudomonadota</taxon>
        <taxon>Alphaproteobacteria</taxon>
        <taxon>Hyphomicrobiales</taxon>
        <taxon>Pleomorphomonadaceae</taxon>
        <taxon>Methylobrevis</taxon>
    </lineage>
</organism>
<gene>
    <name evidence="2" type="ORF">A6302_03861</name>
</gene>
<dbReference type="AlphaFoldDB" id="A0A1E3GXQ1"/>